<gene>
    <name evidence="2" type="ORF">UFOVP587_15</name>
</gene>
<organism evidence="2">
    <name type="scientific">uncultured Caudovirales phage</name>
    <dbReference type="NCBI Taxonomy" id="2100421"/>
    <lineage>
        <taxon>Viruses</taxon>
        <taxon>Duplodnaviria</taxon>
        <taxon>Heunggongvirae</taxon>
        <taxon>Uroviricota</taxon>
        <taxon>Caudoviricetes</taxon>
        <taxon>Peduoviridae</taxon>
        <taxon>Maltschvirus</taxon>
        <taxon>Maltschvirus maltsch</taxon>
    </lineage>
</organism>
<reference evidence="2" key="1">
    <citation type="submission" date="2020-04" db="EMBL/GenBank/DDBJ databases">
        <authorList>
            <person name="Chiriac C."/>
            <person name="Salcher M."/>
            <person name="Ghai R."/>
            <person name="Kavagutti S V."/>
        </authorList>
    </citation>
    <scope>NUCLEOTIDE SEQUENCE</scope>
</reference>
<evidence type="ECO:0000256" key="1">
    <source>
        <dbReference type="SAM" id="MobiDB-lite"/>
    </source>
</evidence>
<name>A0A6J5N299_9CAUD</name>
<sequence length="177" mass="19288">MAIKKSAIERGMGHPESAADDFIKGVVGTAAKVLKKKISPKKIKEATRFIKSTASQEAYLAHASKQYPRIKGSSAVENKLKGHMERTAAVRSLRVGDRKESLNWRTMDRLGIADHGIKAKGINKAYQDEYNDAAAKFAAVRKRKVAKGPNTLASKIASKPKPPAKKVLVKKVTPKGK</sequence>
<feature type="region of interest" description="Disordered" evidence="1">
    <location>
        <begin position="150"/>
        <end position="177"/>
    </location>
</feature>
<evidence type="ECO:0000313" key="2">
    <source>
        <dbReference type="EMBL" id="CAB4151403.1"/>
    </source>
</evidence>
<protein>
    <submittedName>
        <fullName evidence="2">Uncharacterized protein</fullName>
    </submittedName>
</protein>
<feature type="compositionally biased region" description="Basic residues" evidence="1">
    <location>
        <begin position="162"/>
        <end position="177"/>
    </location>
</feature>
<accession>A0A6J5N299</accession>
<dbReference type="EMBL" id="LR796566">
    <property type="protein sequence ID" value="CAB4151403.1"/>
    <property type="molecule type" value="Genomic_DNA"/>
</dbReference>
<proteinExistence type="predicted"/>